<comment type="caution">
    <text evidence="6">The sequence shown here is derived from an EMBL/GenBank/DDBJ whole genome shotgun (WGS) entry which is preliminary data.</text>
</comment>
<evidence type="ECO:0000256" key="4">
    <source>
        <dbReference type="SAM" id="MobiDB-lite"/>
    </source>
</evidence>
<protein>
    <submittedName>
        <fullName evidence="6">CBFD_NFYB_HMF domain-containing protein</fullName>
    </submittedName>
</protein>
<dbReference type="GO" id="GO:0016602">
    <property type="term" value="C:CCAAT-binding factor complex"/>
    <property type="evidence" value="ECO:0007669"/>
    <property type="project" value="InterPro"/>
</dbReference>
<dbReference type="OrthoDB" id="386949at2759"/>
<evidence type="ECO:0000256" key="2">
    <source>
        <dbReference type="ARBA" id="ARBA00023015"/>
    </source>
</evidence>
<reference evidence="7" key="1">
    <citation type="submission" date="2016-04" db="EMBL/GenBank/DDBJ databases">
        <title>Cephalotus genome sequencing.</title>
        <authorList>
            <person name="Fukushima K."/>
            <person name="Hasebe M."/>
            <person name="Fang X."/>
        </authorList>
    </citation>
    <scope>NUCLEOTIDE SEQUENCE [LARGE SCALE GENOMIC DNA]</scope>
    <source>
        <strain evidence="7">cv. St1</strain>
    </source>
</reference>
<dbReference type="AlphaFoldDB" id="A0A1Q3B6P4"/>
<keyword evidence="7" id="KW-1185">Reference proteome</keyword>
<dbReference type="Proteomes" id="UP000187406">
    <property type="component" value="Unassembled WGS sequence"/>
</dbReference>
<dbReference type="GO" id="GO:0000978">
    <property type="term" value="F:RNA polymerase II cis-regulatory region sequence-specific DNA binding"/>
    <property type="evidence" value="ECO:0007669"/>
    <property type="project" value="TreeGrafter"/>
</dbReference>
<proteinExistence type="inferred from homology"/>
<evidence type="ECO:0000259" key="5">
    <source>
        <dbReference type="Pfam" id="PF00808"/>
    </source>
</evidence>
<dbReference type="InterPro" id="IPR027113">
    <property type="entry name" value="Transc_fact_NFYB/HAP3"/>
</dbReference>
<comment type="similarity">
    <text evidence="1">Belongs to the NFYB/HAP3 subunit family.</text>
</comment>
<name>A0A1Q3B6P4_CEPFO</name>
<dbReference type="SUPFAM" id="SSF47113">
    <property type="entry name" value="Histone-fold"/>
    <property type="match status" value="1"/>
</dbReference>
<dbReference type="GO" id="GO:0001228">
    <property type="term" value="F:DNA-binding transcription activator activity, RNA polymerase II-specific"/>
    <property type="evidence" value="ECO:0007669"/>
    <property type="project" value="InterPro"/>
</dbReference>
<evidence type="ECO:0000256" key="1">
    <source>
        <dbReference type="ARBA" id="ARBA00009053"/>
    </source>
</evidence>
<evidence type="ECO:0000256" key="3">
    <source>
        <dbReference type="ARBA" id="ARBA00023163"/>
    </source>
</evidence>
<feature type="compositionally biased region" description="Polar residues" evidence="4">
    <location>
        <begin position="1"/>
        <end position="18"/>
    </location>
</feature>
<dbReference type="InterPro" id="IPR003958">
    <property type="entry name" value="CBFA_NFYB_domain"/>
</dbReference>
<sequence>MWENDTGIQNNSYANSETSAREQERLLPIANVRRIMKKALPANAKIPKDAIETVQECVYVEPYKIYLQKLREAEGEKIAMGEQSDGGGLVNSGNSGVGFPAGGSGFLLFYLKKI</sequence>
<dbReference type="PANTHER" id="PTHR11064:SF189">
    <property type="entry name" value="NUCLEAR TRANSCRIPTION FACTOR Y SUBUNIT B-2"/>
    <property type="match status" value="1"/>
</dbReference>
<keyword evidence="3" id="KW-0804">Transcription</keyword>
<evidence type="ECO:0000313" key="7">
    <source>
        <dbReference type="Proteomes" id="UP000187406"/>
    </source>
</evidence>
<dbReference type="Gene3D" id="1.10.20.10">
    <property type="entry name" value="Histone, subunit A"/>
    <property type="match status" value="1"/>
</dbReference>
<dbReference type="InterPro" id="IPR009072">
    <property type="entry name" value="Histone-fold"/>
</dbReference>
<evidence type="ECO:0000313" key="6">
    <source>
        <dbReference type="EMBL" id="GAV63462.1"/>
    </source>
</evidence>
<dbReference type="PANTHER" id="PTHR11064">
    <property type="entry name" value="CCAAT-BINDING TRANSCRIPTION FACTOR-RELATED"/>
    <property type="match status" value="1"/>
</dbReference>
<dbReference type="EMBL" id="BDDD01000306">
    <property type="protein sequence ID" value="GAV63462.1"/>
    <property type="molecule type" value="Genomic_DNA"/>
</dbReference>
<dbReference type="Pfam" id="PF00808">
    <property type="entry name" value="CBFD_NFYB_HMF"/>
    <property type="match status" value="1"/>
</dbReference>
<keyword evidence="2" id="KW-0805">Transcription regulation</keyword>
<feature type="domain" description="Transcription factor CBF/NF-Y/archaeal histone" evidence="5">
    <location>
        <begin position="26"/>
        <end position="58"/>
    </location>
</feature>
<dbReference type="STRING" id="3775.A0A1Q3B6P4"/>
<accession>A0A1Q3B6P4</accession>
<dbReference type="GO" id="GO:0046982">
    <property type="term" value="F:protein heterodimerization activity"/>
    <property type="evidence" value="ECO:0007669"/>
    <property type="project" value="InterPro"/>
</dbReference>
<gene>
    <name evidence="6" type="ORF">CFOL_v3_06980</name>
</gene>
<feature type="region of interest" description="Disordered" evidence="4">
    <location>
        <begin position="1"/>
        <end position="20"/>
    </location>
</feature>
<organism evidence="6 7">
    <name type="scientific">Cephalotus follicularis</name>
    <name type="common">Albany pitcher plant</name>
    <dbReference type="NCBI Taxonomy" id="3775"/>
    <lineage>
        <taxon>Eukaryota</taxon>
        <taxon>Viridiplantae</taxon>
        <taxon>Streptophyta</taxon>
        <taxon>Embryophyta</taxon>
        <taxon>Tracheophyta</taxon>
        <taxon>Spermatophyta</taxon>
        <taxon>Magnoliopsida</taxon>
        <taxon>eudicotyledons</taxon>
        <taxon>Gunneridae</taxon>
        <taxon>Pentapetalae</taxon>
        <taxon>rosids</taxon>
        <taxon>fabids</taxon>
        <taxon>Oxalidales</taxon>
        <taxon>Cephalotaceae</taxon>
        <taxon>Cephalotus</taxon>
    </lineage>
</organism>
<dbReference type="InParanoid" id="A0A1Q3B6P4"/>